<comment type="similarity">
    <text evidence="1 2">Belongs to the glycosyltransferase 77 family.</text>
</comment>
<sequence>MKGKKDGVGIRAGQALWARDYRVAAAVLLGITCGVIWASLHPHGFFTSSKTASQTNFQGRGSQGQPSDGHVLLLEAKVSVLQSELVKLKTENKNLLLIKQQMQVAEQERDAARKQLLELGPPRKAGPWGTAKSLRTNQAVLPDESVNPDLAKLLQDVAINKELIVGISNNNVRSMLQVWFESIQRVGVTNYLVVALDDEIAQFCKDHKVPVYRRDATISKAQANTGDNHAISGLKFHLLREFLVLGYSVLLSDVDILYFQNPFSYLQRDCDVESMTDGYDNATAYGYDDVSDDQSMGWARYAHTMRIWVFNSGLFYIRPTVPSIELLDRVTDRLSKEKAWDQAVFNEELFYPSHPGYEGLHASRRVLDYLLFLNSKMVFKILRKQGNFAQYKPVTIHVNYHPDKYDRMVALIDYFVNGKTDALDRFPDGSEWPSNASR</sequence>
<feature type="transmembrane region" description="Helical" evidence="2">
    <location>
        <begin position="21"/>
        <end position="40"/>
    </location>
</feature>
<dbReference type="EC" id="2.4.2.-" evidence="2"/>
<keyword evidence="2" id="KW-1133">Transmembrane helix</keyword>
<keyword evidence="3" id="KW-0175">Coiled coil</keyword>
<keyword evidence="2" id="KW-0333">Golgi apparatus</keyword>
<evidence type="ECO:0000256" key="3">
    <source>
        <dbReference type="SAM" id="Coils"/>
    </source>
</evidence>
<keyword evidence="2" id="KW-0472">Membrane</keyword>
<dbReference type="InterPro" id="IPR029044">
    <property type="entry name" value="Nucleotide-diphossugar_trans"/>
</dbReference>
<protein>
    <recommendedName>
        <fullName evidence="2">Glycosyltransferase</fullName>
        <ecNumber evidence="2">2.4.2.-</ecNumber>
    </recommendedName>
</protein>
<comment type="subcellular location">
    <subcellularLocation>
        <location evidence="2">Golgi apparatus membrane</location>
        <topology evidence="2">Single-pass type II membrane protein</topology>
    </subcellularLocation>
</comment>
<evidence type="ECO:0000256" key="1">
    <source>
        <dbReference type="ARBA" id="ARBA00007033"/>
    </source>
</evidence>
<evidence type="ECO:0000313" key="6">
    <source>
        <dbReference type="Proteomes" id="UP001497512"/>
    </source>
</evidence>
<name>A0ABP0TF14_9BRYO</name>
<dbReference type="PANTHER" id="PTHR46581:SF3">
    <property type="entry name" value="ARABINOSYLTRANSFERASE RRA3"/>
    <property type="match status" value="1"/>
</dbReference>
<keyword evidence="6" id="KW-1185">Reference proteome</keyword>
<gene>
    <name evidence="5" type="ORF">CSSPTR1EN2_LOCUS2776</name>
</gene>
<dbReference type="PANTHER" id="PTHR46581">
    <property type="entry name" value="ARABINOSYLTRANSFERASE RRA3"/>
    <property type="match status" value="1"/>
</dbReference>
<keyword evidence="2" id="KW-0961">Cell wall biogenesis/degradation</keyword>
<proteinExistence type="inferred from homology"/>
<evidence type="ECO:0000313" key="5">
    <source>
        <dbReference type="EMBL" id="CAK9194939.1"/>
    </source>
</evidence>
<keyword evidence="2" id="KW-0812">Transmembrane</keyword>
<reference evidence="5" key="1">
    <citation type="submission" date="2024-02" db="EMBL/GenBank/DDBJ databases">
        <authorList>
            <consortium name="ELIXIR-Norway"/>
            <consortium name="Elixir Norway"/>
        </authorList>
    </citation>
    <scope>NUCLEOTIDE SEQUENCE</scope>
</reference>
<keyword evidence="2" id="KW-0808">Transferase</keyword>
<organism evidence="5 6">
    <name type="scientific">Sphagnum troendelagicum</name>
    <dbReference type="NCBI Taxonomy" id="128251"/>
    <lineage>
        <taxon>Eukaryota</taxon>
        <taxon>Viridiplantae</taxon>
        <taxon>Streptophyta</taxon>
        <taxon>Embryophyta</taxon>
        <taxon>Bryophyta</taxon>
        <taxon>Sphagnophytina</taxon>
        <taxon>Sphagnopsida</taxon>
        <taxon>Sphagnales</taxon>
        <taxon>Sphagnaceae</taxon>
        <taxon>Sphagnum</taxon>
    </lineage>
</organism>
<dbReference type="InterPro" id="IPR005069">
    <property type="entry name" value="Nucl-diP-sugar_transferase"/>
</dbReference>
<dbReference type="EMBL" id="OZ019902">
    <property type="protein sequence ID" value="CAK9194939.1"/>
    <property type="molecule type" value="Genomic_DNA"/>
</dbReference>
<keyword evidence="2" id="KW-0735">Signal-anchor</keyword>
<accession>A0ABP0TF14</accession>
<dbReference type="InterPro" id="IPR044290">
    <property type="entry name" value="RRA1/2/3"/>
</dbReference>
<dbReference type="SUPFAM" id="SSF53448">
    <property type="entry name" value="Nucleotide-diphospho-sugar transferases"/>
    <property type="match status" value="1"/>
</dbReference>
<evidence type="ECO:0000256" key="2">
    <source>
        <dbReference type="RuleBase" id="RU363055"/>
    </source>
</evidence>
<feature type="domain" description="Nucleotide-diphospho-sugar transferase" evidence="4">
    <location>
        <begin position="188"/>
        <end position="406"/>
    </location>
</feature>
<feature type="coiled-coil region" evidence="3">
    <location>
        <begin position="71"/>
        <end position="115"/>
    </location>
</feature>
<evidence type="ECO:0000259" key="4">
    <source>
        <dbReference type="Pfam" id="PF03407"/>
    </source>
</evidence>
<dbReference type="Proteomes" id="UP001497512">
    <property type="component" value="Chromosome 10"/>
</dbReference>
<dbReference type="Pfam" id="PF03407">
    <property type="entry name" value="Nucleotid_trans"/>
    <property type="match status" value="1"/>
</dbReference>
<keyword evidence="2" id="KW-0328">Glycosyltransferase</keyword>